<dbReference type="Gene3D" id="3.40.50.720">
    <property type="entry name" value="NAD(P)-binding Rossmann-like Domain"/>
    <property type="match status" value="1"/>
</dbReference>
<dbReference type="PROSITE" id="PS00012">
    <property type="entry name" value="PHOSPHOPANTETHEINE"/>
    <property type="match status" value="1"/>
</dbReference>
<evidence type="ECO:0000259" key="3">
    <source>
        <dbReference type="Pfam" id="PF00501"/>
    </source>
</evidence>
<dbReference type="InterPro" id="IPR000873">
    <property type="entry name" value="AMP-dep_synth/lig_dom"/>
</dbReference>
<reference evidence="6" key="2">
    <citation type="submission" date="2015-01" db="EMBL/GenBank/DDBJ databases">
        <title>Evolutionary Origins and Diversification of the Mycorrhizal Mutualists.</title>
        <authorList>
            <consortium name="DOE Joint Genome Institute"/>
            <consortium name="Mycorrhizal Genomics Consortium"/>
            <person name="Kohler A."/>
            <person name="Kuo A."/>
            <person name="Nagy L.G."/>
            <person name="Floudas D."/>
            <person name="Copeland A."/>
            <person name="Barry K.W."/>
            <person name="Cichocki N."/>
            <person name="Veneault-Fourrey C."/>
            <person name="LaButti K."/>
            <person name="Lindquist E.A."/>
            <person name="Lipzen A."/>
            <person name="Lundell T."/>
            <person name="Morin E."/>
            <person name="Murat C."/>
            <person name="Riley R."/>
            <person name="Ohm R."/>
            <person name="Sun H."/>
            <person name="Tunlid A."/>
            <person name="Henrissat B."/>
            <person name="Grigoriev I.V."/>
            <person name="Hibbett D.S."/>
            <person name="Martin F."/>
        </authorList>
    </citation>
    <scope>NUCLEOTIDE SEQUENCE [LARGE SCALE GENOMIC DNA]</scope>
    <source>
        <strain evidence="6">Zn</strain>
    </source>
</reference>
<dbReference type="Pfam" id="PF23562">
    <property type="entry name" value="AMP-binding_C_3"/>
    <property type="match status" value="1"/>
</dbReference>
<evidence type="ECO:0000313" key="6">
    <source>
        <dbReference type="Proteomes" id="UP000054321"/>
    </source>
</evidence>
<dbReference type="InterPro" id="IPR042099">
    <property type="entry name" value="ANL_N_sf"/>
</dbReference>
<name>A0A0C3HLM5_OIDMZ</name>
<evidence type="ECO:0000256" key="1">
    <source>
        <dbReference type="ARBA" id="ARBA00022450"/>
    </source>
</evidence>
<dbReference type="EMBL" id="KN832874">
    <property type="protein sequence ID" value="KIN03227.1"/>
    <property type="molecule type" value="Genomic_DNA"/>
</dbReference>
<feature type="domain" description="AMP-dependent synthetase/ligase" evidence="3">
    <location>
        <begin position="37"/>
        <end position="347"/>
    </location>
</feature>
<dbReference type="InterPro" id="IPR020845">
    <property type="entry name" value="AMP-binding_CS"/>
</dbReference>
<feature type="domain" description="Thioester reductase (TE)" evidence="4">
    <location>
        <begin position="662"/>
        <end position="905"/>
    </location>
</feature>
<evidence type="ECO:0000313" key="5">
    <source>
        <dbReference type="EMBL" id="KIN03227.1"/>
    </source>
</evidence>
<dbReference type="Proteomes" id="UP000054321">
    <property type="component" value="Unassembled WGS sequence"/>
</dbReference>
<proteinExistence type="predicted"/>
<dbReference type="SUPFAM" id="SSF56801">
    <property type="entry name" value="Acetyl-CoA synthetase-like"/>
    <property type="match status" value="1"/>
</dbReference>
<dbReference type="InterPro" id="IPR036291">
    <property type="entry name" value="NAD(P)-bd_dom_sf"/>
</dbReference>
<sequence>MAATNKIWTFDQLLRQRAVDEDQTPLIAFPKTRQGITDYEPITGEALNRFVDGAAKCLIRKGFPAVDEEVIVGICAPTDLDYLVTIFALIRLGYTAFQLSPRLPPSAIRELLALVQQSRQVLLYAPDHTSFKLDALGDLELYPIVRRDEYDNPHHGETPEFRLKEVDHAKEHRRRCLILHSSGSTGLPKPIDYDNQKLMAAGVYALDATAFITMPFSHALCMMSYMQAIHKRRTMYSMSGYVPQTHDTVTAAIKAANPEIVWTVPYILKLLAEKPDGIDAIRGCQFVSSGGSKLPDELGDMLTDAGVHIGMQFGSTETGLIMSSAYRPREDKAWNYLRPPPHVVPYIMFKPVDSEKYECIILDGHRGKTISNSDDPPKSWHTNDLFVPHPSIANAWKFVSRMDDRITLLNGEKVLPLTIEGRIRHHPLVREAVIFGIDREIPGLLLFKALGTTHLGDQEFLDQVWPTIEYANSHAEAFSQITREMVIIIPEEMDCPLTDKSSIKRALVYKEFAPIIDATYAAAGSASKVQSLKLTIPELEDWILCTVRSQGYEIKDATTDFFSAGMDSLKAIHLRGLILRNIDLGGHESECTSMVVFDCGNAERLAKRLYLIRTGDGVGDERGWAIDTMKAFIDKYSDFAKYEGHDGSSLSTSPDVRQVVIITGATGFLGAHILAALVASNSVSKVYAFMRPGSEKHQTPEVRLESSLQSKGFNVALDKVVPLYSDLTQESFRLEATALYETMKLEVTHIIHCAWTVNFAIPLPAFEPQLLGLHNLLAFSIQTARHSRLLFCSSVGVAQATKGPAIIASAPIKSFDNCSSMGYSQSKLVGEHIVEAAAKNGANVAVLRIGQIIPGRRRGKKLWNPTEALPLMIRSANKDSVKALPVLDTGRDSCDWIEADTLADTILQLAGIGHATNLAHRVYNLVNPRVFSWKDDLLPALRRAGLNFDTVPWQEWLERLESSPEDAITNPSRKLLGFWLKQTQREGRLTFDTAAAEADSLALRGAIRAVDGALMEQIVEAWKQHETAAKAQ</sequence>
<accession>A0A0C3HLM5</accession>
<dbReference type="OrthoDB" id="429813at2759"/>
<dbReference type="Gene3D" id="3.40.50.12780">
    <property type="entry name" value="N-terminal domain of ligase-like"/>
    <property type="match status" value="1"/>
</dbReference>
<dbReference type="HOGENOM" id="CLU_002220_2_1_1"/>
<dbReference type="AlphaFoldDB" id="A0A0C3HLM5"/>
<dbReference type="Pfam" id="PF07993">
    <property type="entry name" value="NAD_binding_4"/>
    <property type="match status" value="1"/>
</dbReference>
<dbReference type="PANTHER" id="PTHR43439:SF2">
    <property type="entry name" value="ENZYME, PUTATIVE (JCVI)-RELATED"/>
    <property type="match status" value="1"/>
</dbReference>
<dbReference type="InterPro" id="IPR006162">
    <property type="entry name" value="Ppantetheine_attach_site"/>
</dbReference>
<keyword evidence="6" id="KW-1185">Reference proteome</keyword>
<dbReference type="PROSITE" id="PS00455">
    <property type="entry name" value="AMP_BINDING"/>
    <property type="match status" value="1"/>
</dbReference>
<keyword evidence="2" id="KW-0597">Phosphoprotein</keyword>
<dbReference type="SUPFAM" id="SSF51735">
    <property type="entry name" value="NAD(P)-binding Rossmann-fold domains"/>
    <property type="match status" value="1"/>
</dbReference>
<dbReference type="STRING" id="913774.A0A0C3HLM5"/>
<gene>
    <name evidence="5" type="ORF">OIDMADRAFT_120065</name>
</gene>
<dbReference type="InParanoid" id="A0A0C3HLM5"/>
<dbReference type="InterPro" id="IPR013120">
    <property type="entry name" value="FAR_NAD-bd"/>
</dbReference>
<organism evidence="5 6">
    <name type="scientific">Oidiodendron maius (strain Zn)</name>
    <dbReference type="NCBI Taxonomy" id="913774"/>
    <lineage>
        <taxon>Eukaryota</taxon>
        <taxon>Fungi</taxon>
        <taxon>Dikarya</taxon>
        <taxon>Ascomycota</taxon>
        <taxon>Pezizomycotina</taxon>
        <taxon>Leotiomycetes</taxon>
        <taxon>Leotiomycetes incertae sedis</taxon>
        <taxon>Myxotrichaceae</taxon>
        <taxon>Oidiodendron</taxon>
    </lineage>
</organism>
<dbReference type="InterPro" id="IPR051414">
    <property type="entry name" value="Adenylate-forming_Reductase"/>
</dbReference>
<evidence type="ECO:0000256" key="2">
    <source>
        <dbReference type="ARBA" id="ARBA00022553"/>
    </source>
</evidence>
<keyword evidence="1" id="KW-0596">Phosphopantetheine</keyword>
<dbReference type="PANTHER" id="PTHR43439">
    <property type="entry name" value="PHENYLACETATE-COENZYME A LIGASE"/>
    <property type="match status" value="1"/>
</dbReference>
<protein>
    <recommendedName>
        <fullName evidence="7">Carrier domain-containing protein</fullName>
    </recommendedName>
</protein>
<reference evidence="5 6" key="1">
    <citation type="submission" date="2014-04" db="EMBL/GenBank/DDBJ databases">
        <authorList>
            <consortium name="DOE Joint Genome Institute"/>
            <person name="Kuo A."/>
            <person name="Martino E."/>
            <person name="Perotto S."/>
            <person name="Kohler A."/>
            <person name="Nagy L.G."/>
            <person name="Floudas D."/>
            <person name="Copeland A."/>
            <person name="Barry K.W."/>
            <person name="Cichocki N."/>
            <person name="Veneault-Fourrey C."/>
            <person name="LaButti K."/>
            <person name="Lindquist E.A."/>
            <person name="Lipzen A."/>
            <person name="Lundell T."/>
            <person name="Morin E."/>
            <person name="Murat C."/>
            <person name="Sun H."/>
            <person name="Tunlid A."/>
            <person name="Henrissat B."/>
            <person name="Grigoriev I.V."/>
            <person name="Hibbett D.S."/>
            <person name="Martin F."/>
            <person name="Nordberg H.P."/>
            <person name="Cantor M.N."/>
            <person name="Hua S.X."/>
        </authorList>
    </citation>
    <scope>NUCLEOTIDE SEQUENCE [LARGE SCALE GENOMIC DNA]</scope>
    <source>
        <strain evidence="5 6">Zn</strain>
    </source>
</reference>
<evidence type="ECO:0000259" key="4">
    <source>
        <dbReference type="Pfam" id="PF07993"/>
    </source>
</evidence>
<evidence type="ECO:0008006" key="7">
    <source>
        <dbReference type="Google" id="ProtNLM"/>
    </source>
</evidence>
<dbReference type="Pfam" id="PF00501">
    <property type="entry name" value="AMP-binding"/>
    <property type="match status" value="1"/>
</dbReference>